<dbReference type="EMBL" id="CP016359">
    <property type="protein sequence ID" value="APU69172.1"/>
    <property type="molecule type" value="Genomic_DNA"/>
</dbReference>
<dbReference type="Gene3D" id="1.20.120.450">
    <property type="entry name" value="dinb family like domain"/>
    <property type="match status" value="1"/>
</dbReference>
<name>A0A1L7I7T4_9FLAO</name>
<organism evidence="4 5">
    <name type="scientific">Christiangramia flava JLT2011</name>
    <dbReference type="NCBI Taxonomy" id="1229726"/>
    <lineage>
        <taxon>Bacteria</taxon>
        <taxon>Pseudomonadati</taxon>
        <taxon>Bacteroidota</taxon>
        <taxon>Flavobacteriia</taxon>
        <taxon>Flavobacteriales</taxon>
        <taxon>Flavobacteriaceae</taxon>
        <taxon>Christiangramia</taxon>
    </lineage>
</organism>
<dbReference type="InterPro" id="IPR034660">
    <property type="entry name" value="DinB/YfiT-like"/>
</dbReference>
<keyword evidence="2 3" id="KW-0479">Metal-binding</keyword>
<reference evidence="4 5" key="1">
    <citation type="submission" date="2016-07" db="EMBL/GenBank/DDBJ databases">
        <title>Multi-omics approach to identify versatile polysaccharide utilization systems of a marine flavobacterium Gramella flava.</title>
        <authorList>
            <person name="Tang K."/>
        </authorList>
    </citation>
    <scope>NUCLEOTIDE SEQUENCE [LARGE SCALE GENOMIC DNA]</scope>
    <source>
        <strain evidence="4 5">JLT2011</strain>
    </source>
</reference>
<feature type="binding site" evidence="3">
    <location>
        <position position="112"/>
    </location>
    <ligand>
        <name>a divalent metal cation</name>
        <dbReference type="ChEBI" id="CHEBI:60240"/>
    </ligand>
</feature>
<dbReference type="AlphaFoldDB" id="A0A1L7I7T4"/>
<sequence length="146" mass="17331">MDYSHFYNLKLIEIFSDAENSKRLSEKSKILLSHILNASSVWNSRILGIPNRLGVWKIFEAEELRKLEDQNYLETQKILKDRKLNEVIAYKNTKGDYYERTIGDIIFHTLNHATYHRGQIASEFRKSGLEPIVSDYIFYRETTFDY</sequence>
<feature type="binding site" evidence="3">
    <location>
        <position position="116"/>
    </location>
    <ligand>
        <name>a divalent metal cation</name>
        <dbReference type="ChEBI" id="CHEBI:60240"/>
    </ligand>
</feature>
<gene>
    <name evidence="4" type="ORF">GRFL_2448</name>
</gene>
<comment type="similarity">
    <text evidence="1">Belongs to the DinB family.</text>
</comment>
<accession>A0A1L7I7T4</accession>
<feature type="binding site" evidence="3">
    <location>
        <position position="34"/>
    </location>
    <ligand>
        <name>a divalent metal cation</name>
        <dbReference type="ChEBI" id="CHEBI:60240"/>
    </ligand>
</feature>
<dbReference type="PANTHER" id="PTHR37302">
    <property type="entry name" value="SLR1116 PROTEIN"/>
    <property type="match status" value="1"/>
</dbReference>
<dbReference type="GO" id="GO:0046872">
    <property type="term" value="F:metal ion binding"/>
    <property type="evidence" value="ECO:0007669"/>
    <property type="project" value="UniProtKB-KW"/>
</dbReference>
<dbReference type="PANTHER" id="PTHR37302:SF3">
    <property type="entry name" value="DAMAGE-INDUCIBLE PROTEIN DINB"/>
    <property type="match status" value="1"/>
</dbReference>
<dbReference type="SUPFAM" id="SSF109854">
    <property type="entry name" value="DinB/YfiT-like putative metalloenzymes"/>
    <property type="match status" value="1"/>
</dbReference>
<dbReference type="Proteomes" id="UP000186230">
    <property type="component" value="Chromosome"/>
</dbReference>
<dbReference type="STRING" id="1229726.GRFL_2448"/>
<evidence type="ECO:0000313" key="5">
    <source>
        <dbReference type="Proteomes" id="UP000186230"/>
    </source>
</evidence>
<evidence type="ECO:0000256" key="2">
    <source>
        <dbReference type="ARBA" id="ARBA00022723"/>
    </source>
</evidence>
<protein>
    <submittedName>
        <fullName evidence="4">DinB protein</fullName>
    </submittedName>
</protein>
<evidence type="ECO:0000256" key="1">
    <source>
        <dbReference type="ARBA" id="ARBA00008635"/>
    </source>
</evidence>
<dbReference type="InterPro" id="IPR007837">
    <property type="entry name" value="DinB"/>
</dbReference>
<proteinExistence type="inferred from homology"/>
<evidence type="ECO:0000313" key="4">
    <source>
        <dbReference type="EMBL" id="APU69172.1"/>
    </source>
</evidence>
<keyword evidence="5" id="KW-1185">Reference proteome</keyword>
<dbReference type="Pfam" id="PF05163">
    <property type="entry name" value="DinB"/>
    <property type="match status" value="1"/>
</dbReference>
<dbReference type="KEGG" id="gfl:GRFL_2448"/>
<evidence type="ECO:0000256" key="3">
    <source>
        <dbReference type="PIRSR" id="PIRSR607837-1"/>
    </source>
</evidence>